<accession>A0A078MKJ7</accession>
<protein>
    <submittedName>
        <fullName evidence="1">Alpha/beta hydrolase family protein</fullName>
    </submittedName>
</protein>
<dbReference type="InterPro" id="IPR029058">
    <property type="entry name" value="AB_hydrolase_fold"/>
</dbReference>
<dbReference type="EMBL" id="LM997413">
    <property type="protein sequence ID" value="CEA05957.1"/>
    <property type="molecule type" value="Genomic_DNA"/>
</dbReference>
<dbReference type="AlphaFoldDB" id="A0A078MKJ7"/>
<evidence type="ECO:0000313" key="1">
    <source>
        <dbReference type="EMBL" id="CEA05957.1"/>
    </source>
</evidence>
<reference evidence="1" key="1">
    <citation type="submission" date="2014-07" db="EMBL/GenBank/DDBJ databases">
        <authorList>
            <person name="Urmite Genomes Urmite Genomes"/>
        </authorList>
    </citation>
    <scope>NUCLEOTIDE SEQUENCE</scope>
    <source>
        <strain evidence="1">12M76_air</strain>
    </source>
</reference>
<dbReference type="Gene3D" id="3.40.50.1820">
    <property type="entry name" value="alpha/beta hydrolase"/>
    <property type="match status" value="1"/>
</dbReference>
<keyword evidence="1" id="KW-0378">Hydrolase</keyword>
<sequence>MGQTSGPALYLGRPCYGVQAAPGCDPLLWTYGRYSTAVVDSMVLGLGDWLDQHPDIETITLVGYSGGGVLALLLGERDLPVTQVITLSSPVDTDIWSDHHRYGRLFASLNPAAIRLWRADRQRYLYFGANDTQVPPPLFIGSAKQIPHAQLHIVPGVGHQCCAPTIWLPQHTP</sequence>
<dbReference type="SUPFAM" id="SSF53474">
    <property type="entry name" value="alpha/beta-Hydrolases"/>
    <property type="match status" value="1"/>
</dbReference>
<proteinExistence type="predicted"/>
<dbReference type="GO" id="GO:0016787">
    <property type="term" value="F:hydrolase activity"/>
    <property type="evidence" value="ECO:0007669"/>
    <property type="project" value="UniProtKB-KW"/>
</dbReference>
<gene>
    <name evidence="1" type="ORF">BN1049_02364</name>
</gene>
<dbReference type="EMBL" id="LK391969">
    <property type="protein sequence ID" value="CEF27413.1"/>
    <property type="molecule type" value="Genomic_DNA"/>
</dbReference>
<organism evidence="1">
    <name type="scientific">Pseudomonas saudimassiliensis</name>
    <dbReference type="NCBI Taxonomy" id="1461581"/>
    <lineage>
        <taxon>Bacteria</taxon>
        <taxon>Pseudomonadati</taxon>
        <taxon>Pseudomonadota</taxon>
        <taxon>Gammaproteobacteria</taxon>
        <taxon>Pseudomonadales</taxon>
        <taxon>Pseudomonadaceae</taxon>
        <taxon>Pseudomonas</taxon>
    </lineage>
</organism>
<name>A0A078MKJ7_9PSED</name>